<dbReference type="AlphaFoldDB" id="A0AAD4UNK3"/>
<proteinExistence type="predicted"/>
<keyword evidence="3" id="KW-1185">Reference proteome</keyword>
<organism evidence="2 3">
    <name type="scientific">Ovis ammon polii</name>
    <dbReference type="NCBI Taxonomy" id="230172"/>
    <lineage>
        <taxon>Eukaryota</taxon>
        <taxon>Metazoa</taxon>
        <taxon>Chordata</taxon>
        <taxon>Craniata</taxon>
        <taxon>Vertebrata</taxon>
        <taxon>Euteleostomi</taxon>
        <taxon>Mammalia</taxon>
        <taxon>Eutheria</taxon>
        <taxon>Laurasiatheria</taxon>
        <taxon>Artiodactyla</taxon>
        <taxon>Ruminantia</taxon>
        <taxon>Pecora</taxon>
        <taxon>Bovidae</taxon>
        <taxon>Caprinae</taxon>
        <taxon>Ovis</taxon>
    </lineage>
</organism>
<evidence type="ECO:0000313" key="2">
    <source>
        <dbReference type="EMBL" id="KAI4548491.1"/>
    </source>
</evidence>
<feature type="region of interest" description="Disordered" evidence="1">
    <location>
        <begin position="1"/>
        <end position="32"/>
    </location>
</feature>
<dbReference type="EMBL" id="JAKZEL010000001">
    <property type="protein sequence ID" value="KAI4548491.1"/>
    <property type="molecule type" value="Genomic_DNA"/>
</dbReference>
<dbReference type="Proteomes" id="UP001214576">
    <property type="component" value="Unassembled WGS sequence"/>
</dbReference>
<evidence type="ECO:0000256" key="1">
    <source>
        <dbReference type="SAM" id="MobiDB-lite"/>
    </source>
</evidence>
<gene>
    <name evidence="2" type="ORF">MG293_000821</name>
</gene>
<accession>A0AAD4UNK3</accession>
<reference evidence="2" key="1">
    <citation type="submission" date="2022-03" db="EMBL/GenBank/DDBJ databases">
        <title>Genomic analyses of argali, domestic sheep and their hybrids provide insights into chromosomal evolution, heterosis and genetic basis of agronomic traits.</title>
        <authorList>
            <person name="Li M."/>
        </authorList>
    </citation>
    <scope>NUCLEOTIDE SEQUENCE</scope>
    <source>
        <strain evidence="2">CAU-MHL-2022a</strain>
        <tissue evidence="2">Skin</tissue>
    </source>
</reference>
<evidence type="ECO:0000313" key="3">
    <source>
        <dbReference type="Proteomes" id="UP001214576"/>
    </source>
</evidence>
<comment type="caution">
    <text evidence="2">The sequence shown here is derived from an EMBL/GenBank/DDBJ whole genome shotgun (WGS) entry which is preliminary data.</text>
</comment>
<sequence>MGNSSNCNSSSSDSSDNSFLSSSSRGQSVGDGGALAVCSAWQEQHDDAGASPVGAAARVPGGGRLESLQLYLSVRALRLGSTRSRNRRMETANNYFRDESF</sequence>
<protein>
    <submittedName>
        <fullName evidence="2">Uncharacterized protein</fullName>
    </submittedName>
</protein>
<name>A0AAD4UNK3_OVIAM</name>
<feature type="compositionally biased region" description="Low complexity" evidence="1">
    <location>
        <begin position="1"/>
        <end position="24"/>
    </location>
</feature>